<dbReference type="KEGG" id="pmak:PMPD1_1636"/>
<proteinExistence type="predicted"/>
<dbReference type="InterPro" id="IPR009594">
    <property type="entry name" value="Tscrpt_reg_HTH_AraC_N"/>
</dbReference>
<evidence type="ECO:0000259" key="3">
    <source>
        <dbReference type="PROSITE" id="PS01124"/>
    </source>
</evidence>
<feature type="domain" description="HTH araC/xylS-type" evidence="3">
    <location>
        <begin position="192"/>
        <end position="290"/>
    </location>
</feature>
<protein>
    <submittedName>
        <fullName evidence="4">Helix-turn-helix domain-containing protein</fullName>
    </submittedName>
</protein>
<dbReference type="InterPro" id="IPR009057">
    <property type="entry name" value="Homeodomain-like_sf"/>
</dbReference>
<dbReference type="RefSeq" id="WP_173633594.1">
    <property type="nucleotide sequence ID" value="NZ_CP054212.1"/>
</dbReference>
<dbReference type="PANTHER" id="PTHR43436:SF1">
    <property type="entry name" value="TRANSCRIPTIONAL REGULATORY PROTEIN"/>
    <property type="match status" value="1"/>
</dbReference>
<dbReference type="Pfam" id="PF06719">
    <property type="entry name" value="AraC_N"/>
    <property type="match status" value="1"/>
</dbReference>
<dbReference type="GO" id="GO:0043565">
    <property type="term" value="F:sequence-specific DNA binding"/>
    <property type="evidence" value="ECO:0007669"/>
    <property type="project" value="InterPro"/>
</dbReference>
<keyword evidence="5" id="KW-1185">Reference proteome</keyword>
<evidence type="ECO:0000313" key="4">
    <source>
        <dbReference type="EMBL" id="QKJ86587.1"/>
    </source>
</evidence>
<dbReference type="SUPFAM" id="SSF46689">
    <property type="entry name" value="Homeodomain-like"/>
    <property type="match status" value="2"/>
</dbReference>
<dbReference type="AlphaFoldDB" id="A0A6M8UDK6"/>
<keyword evidence="2" id="KW-0804">Transcription</keyword>
<accession>A0A6M8UDK6</accession>
<gene>
    <name evidence="4" type="ORF">PMPD1_1636</name>
</gene>
<evidence type="ECO:0000313" key="5">
    <source>
        <dbReference type="Proteomes" id="UP000505325"/>
    </source>
</evidence>
<dbReference type="InterPro" id="IPR018060">
    <property type="entry name" value="HTH_AraC"/>
</dbReference>
<evidence type="ECO:0000256" key="1">
    <source>
        <dbReference type="ARBA" id="ARBA00023015"/>
    </source>
</evidence>
<name>A0A6M8UDK6_9GAMM</name>
<dbReference type="Gene3D" id="1.10.10.60">
    <property type="entry name" value="Homeodomain-like"/>
    <property type="match status" value="2"/>
</dbReference>
<dbReference type="EMBL" id="CP054212">
    <property type="protein sequence ID" value="QKJ86587.1"/>
    <property type="molecule type" value="Genomic_DNA"/>
</dbReference>
<keyword evidence="1" id="KW-0805">Transcription regulation</keyword>
<evidence type="ECO:0000256" key="2">
    <source>
        <dbReference type="ARBA" id="ARBA00023163"/>
    </source>
</evidence>
<dbReference type="SMART" id="SM00342">
    <property type="entry name" value="HTH_ARAC"/>
    <property type="match status" value="1"/>
</dbReference>
<dbReference type="Pfam" id="PF12833">
    <property type="entry name" value="HTH_18"/>
    <property type="match status" value="1"/>
</dbReference>
<dbReference type="PROSITE" id="PS01124">
    <property type="entry name" value="HTH_ARAC_FAMILY_2"/>
    <property type="match status" value="1"/>
</dbReference>
<sequence length="294" mass="33036">MLQTLVDTVRRYTERSAGENPYITAIEGLTILRSDHEKSPSHLIFKPSLCVVLQGAKSTRFGSRQFDYHAGQALIVSVEMPAFSRVTLASPEQPYLGLVIELDQAIMSEISLQCGISASATRPASPSVLLTEFAGPLTECVLRMVRLLETPQAIATLAPMIMREIAYWLLHGPEGAEVARIMLGNDHTQRVVKAIHSLRDNFRKKIRIEELALIAQLSPSAFHRQFKTLTSLTPLQYQKKLRLLEARHLLLSGENNAETTAFHVGYESPSQFSREYHRMFGLSPRQDRVKKDAR</sequence>
<dbReference type="PANTHER" id="PTHR43436">
    <property type="entry name" value="ARAC-FAMILY TRANSCRIPTIONAL REGULATOR"/>
    <property type="match status" value="1"/>
</dbReference>
<dbReference type="Proteomes" id="UP000505325">
    <property type="component" value="Chromosome"/>
</dbReference>
<dbReference type="GO" id="GO:0003700">
    <property type="term" value="F:DNA-binding transcription factor activity"/>
    <property type="evidence" value="ECO:0007669"/>
    <property type="project" value="InterPro"/>
</dbReference>
<organism evidence="4 5">
    <name type="scientific">Paramixta manurensis</name>
    <dbReference type="NCBI Taxonomy" id="2740817"/>
    <lineage>
        <taxon>Bacteria</taxon>
        <taxon>Pseudomonadati</taxon>
        <taxon>Pseudomonadota</taxon>
        <taxon>Gammaproteobacteria</taxon>
        <taxon>Enterobacterales</taxon>
        <taxon>Erwiniaceae</taxon>
        <taxon>Paramixta</taxon>
    </lineage>
</organism>
<reference evidence="4 5" key="1">
    <citation type="submission" date="2020-06" db="EMBL/GenBank/DDBJ databases">
        <title>Genome sequence of Paramixta manurensis strain PD-1.</title>
        <authorList>
            <person name="Lee C.W."/>
            <person name="Kim J."/>
        </authorList>
    </citation>
    <scope>NUCLEOTIDE SEQUENCE [LARGE SCALE GENOMIC DNA]</scope>
    <source>
        <strain evidence="4 5">PD-1</strain>
    </source>
</reference>